<dbReference type="EMBL" id="JAGFNK010000026">
    <property type="protein sequence ID" value="KAI9511188.1"/>
    <property type="molecule type" value="Genomic_DNA"/>
</dbReference>
<proteinExistence type="predicted"/>
<gene>
    <name evidence="1" type="ORF">F5148DRAFT_1173326</name>
</gene>
<evidence type="ECO:0000313" key="2">
    <source>
        <dbReference type="Proteomes" id="UP001207468"/>
    </source>
</evidence>
<evidence type="ECO:0000313" key="1">
    <source>
        <dbReference type="EMBL" id="KAI9511188.1"/>
    </source>
</evidence>
<reference evidence="1" key="1">
    <citation type="submission" date="2021-03" db="EMBL/GenBank/DDBJ databases">
        <title>Evolutionary priming and transition to the ectomycorrhizal habit in an iconic lineage of mushroom-forming fungi: is preadaptation a requirement?</title>
        <authorList>
            <consortium name="DOE Joint Genome Institute"/>
            <person name="Looney B.P."/>
            <person name="Miyauchi S."/>
            <person name="Morin E."/>
            <person name="Drula E."/>
            <person name="Courty P.E."/>
            <person name="Chicoki N."/>
            <person name="Fauchery L."/>
            <person name="Kohler A."/>
            <person name="Kuo A."/>
            <person name="LaButti K."/>
            <person name="Pangilinan J."/>
            <person name="Lipzen A."/>
            <person name="Riley R."/>
            <person name="Andreopoulos W."/>
            <person name="He G."/>
            <person name="Johnson J."/>
            <person name="Barry K.W."/>
            <person name="Grigoriev I.V."/>
            <person name="Nagy L."/>
            <person name="Hibbett D."/>
            <person name="Henrissat B."/>
            <person name="Matheny P.B."/>
            <person name="Labbe J."/>
            <person name="Martin A.F."/>
        </authorList>
    </citation>
    <scope>NUCLEOTIDE SEQUENCE</scope>
    <source>
        <strain evidence="1">BPL698</strain>
    </source>
</reference>
<accession>A0ACC0UHT4</accession>
<keyword evidence="2" id="KW-1185">Reference proteome</keyword>
<protein>
    <submittedName>
        <fullName evidence="1">Uncharacterized protein</fullName>
    </submittedName>
</protein>
<organism evidence="1 2">
    <name type="scientific">Russula earlei</name>
    <dbReference type="NCBI Taxonomy" id="71964"/>
    <lineage>
        <taxon>Eukaryota</taxon>
        <taxon>Fungi</taxon>
        <taxon>Dikarya</taxon>
        <taxon>Basidiomycota</taxon>
        <taxon>Agaricomycotina</taxon>
        <taxon>Agaricomycetes</taxon>
        <taxon>Russulales</taxon>
        <taxon>Russulaceae</taxon>
        <taxon>Russula</taxon>
    </lineage>
</organism>
<sequence length="227" mass="26069">MADNKQGAYSTKAVDTDFRRKWDKEEYAEKARKKDDEERLRMQENEERMKQGKRPLKGKRNDLPKPTELMKRRDHDLELEKNLGKTMVVQNLGGRGPGQPGFYCEVCNRTYKDSVGYLDHINGRAHLRALGQTTRLERSTLEQVRAKIASLRAQTKEASQAKAFDFDKRLAEIRDKELAVRAEKKAAKKAERERARLERVQDAAAMQIDGGDMMNMMGFSGFGSTKK</sequence>
<dbReference type="Proteomes" id="UP001207468">
    <property type="component" value="Unassembled WGS sequence"/>
</dbReference>
<comment type="caution">
    <text evidence="1">The sequence shown here is derived from an EMBL/GenBank/DDBJ whole genome shotgun (WGS) entry which is preliminary data.</text>
</comment>
<name>A0ACC0UHT4_9AGAM</name>